<organism evidence="8 9">
    <name type="scientific">Taenia crassiceps</name>
    <dbReference type="NCBI Taxonomy" id="6207"/>
    <lineage>
        <taxon>Eukaryota</taxon>
        <taxon>Metazoa</taxon>
        <taxon>Spiralia</taxon>
        <taxon>Lophotrochozoa</taxon>
        <taxon>Platyhelminthes</taxon>
        <taxon>Cestoda</taxon>
        <taxon>Eucestoda</taxon>
        <taxon>Cyclophyllidea</taxon>
        <taxon>Taeniidae</taxon>
        <taxon>Taenia</taxon>
    </lineage>
</organism>
<keyword evidence="4 6" id="KW-0472">Membrane</keyword>
<evidence type="ECO:0000256" key="6">
    <source>
        <dbReference type="SAM" id="Phobius"/>
    </source>
</evidence>
<feature type="domain" description="Neurofascin/L1/NrCAM C-terminal" evidence="7">
    <location>
        <begin position="753"/>
        <end position="844"/>
    </location>
</feature>
<comment type="subcellular location">
    <subcellularLocation>
        <location evidence="1">Membrane</location>
        <topology evidence="1">Single-pass membrane protein</topology>
    </subcellularLocation>
</comment>
<dbReference type="Pfam" id="PF13882">
    <property type="entry name" value="Bravo_FIGEY"/>
    <property type="match status" value="1"/>
</dbReference>
<protein>
    <recommendedName>
        <fullName evidence="7">Neurofascin/L1/NrCAM C-terminal domain-containing protein</fullName>
    </recommendedName>
</protein>
<sequence length="858" mass="95496">MENLNMNFWSLYQSLAPVMKKTVTRSVYFLGSSSLVTHVVRFSCEVSRRSSPLTDVKLCCSSPGQSINCHRLLGKSSAGKISCNKMSFGYTFDQFRGANFSLEFSPIREQSFPYDEQIYCEVQDSEATIQSNVIDLRDAIFYATQLNIAQSNKIEKVQPAEISPLDFPLKFSCGDYAERIRHWPSWMAAVWQQYLSPFEWAFCKVGNSTTPVGCAKDGETLGLGDSVTSMDGTLFLLSDAVLAKNPNIAFVCRKRNSASEPMRVFAGDYLQQTTPRITKGFTLDPSAPPKHTGGFEAISPQKASYQFVEGTLLSDFNLLAFYRVPQSAISSVKTGWFKDGIKLTDPEATTMSFRLPNKVERSFAGIYELRVMEGSSDRLKFTFNVSVVGPPTFKDINCIDDLFYALEGSSKRFSCSLNAQEGDDVKFRVGINGFEAASAEQLRKVLSSSLQLQNQPIARLDINFGQYGVRDQSTKAVAVEVRDLTVGQNFRLSIKAINAYGQSLVAGTLRVVPKPALQVAPSRLSCSTDCNEEPFDVQCVPKTSVVGQWTNLNIVQLQGWVLARTFVIEKVMEDPDLAKYFVFDPAKPSTLRVSPYKAISELSKASDLPLTTLTTLPASSPPDTQQQVSTSSPIETLQDVLSTRLSRSVTELQLECRFQLFVNNSRAKFVTYTEDVGSGTTTRKKRAVMDEQKKIYDSYNEADGKLKDALTVSRTFSEVVKQHTANFAWIAAVVIAIIFILIVIIVSVWLCTRNRGETYKLSKKEYKLGNDPLRELKEKETFQAYERPEEPPSLASGMEEPDLEVGSDEDGELDAYNVDPARSRLIALPRTFNEEASFIGQYGSPNKNSGYPEHHTAV</sequence>
<gene>
    <name evidence="8" type="ORF">TcWFU_010023</name>
</gene>
<evidence type="ECO:0000256" key="4">
    <source>
        <dbReference type="ARBA" id="ARBA00023136"/>
    </source>
</evidence>
<dbReference type="EMBL" id="JAKROA010000007">
    <property type="protein sequence ID" value="KAL5105971.1"/>
    <property type="molecule type" value="Genomic_DNA"/>
</dbReference>
<keyword evidence="3 6" id="KW-1133">Transmembrane helix</keyword>
<evidence type="ECO:0000256" key="5">
    <source>
        <dbReference type="SAM" id="MobiDB-lite"/>
    </source>
</evidence>
<feature type="region of interest" description="Disordered" evidence="5">
    <location>
        <begin position="839"/>
        <end position="858"/>
    </location>
</feature>
<name>A0ABR4Q8U0_9CEST</name>
<dbReference type="InterPro" id="IPR026966">
    <property type="entry name" value="Neurofascin/L1/NrCAM_C"/>
</dbReference>
<evidence type="ECO:0000313" key="8">
    <source>
        <dbReference type="EMBL" id="KAL5105971.1"/>
    </source>
</evidence>
<comment type="caution">
    <text evidence="8">The sequence shown here is derived from an EMBL/GenBank/DDBJ whole genome shotgun (WGS) entry which is preliminary data.</text>
</comment>
<feature type="compositionally biased region" description="Low complexity" evidence="5">
    <location>
        <begin position="613"/>
        <end position="624"/>
    </location>
</feature>
<keyword evidence="9" id="KW-1185">Reference proteome</keyword>
<feature type="region of interest" description="Disordered" evidence="5">
    <location>
        <begin position="613"/>
        <end position="633"/>
    </location>
</feature>
<feature type="region of interest" description="Disordered" evidence="5">
    <location>
        <begin position="785"/>
        <end position="812"/>
    </location>
</feature>
<accession>A0ABR4Q8U0</accession>
<evidence type="ECO:0000313" key="9">
    <source>
        <dbReference type="Proteomes" id="UP001651158"/>
    </source>
</evidence>
<evidence type="ECO:0000259" key="7">
    <source>
        <dbReference type="Pfam" id="PF13882"/>
    </source>
</evidence>
<feature type="transmembrane region" description="Helical" evidence="6">
    <location>
        <begin position="727"/>
        <end position="751"/>
    </location>
</feature>
<reference evidence="8 9" key="1">
    <citation type="journal article" date="2022" name="Front. Cell. Infect. Microbiol.">
        <title>The Genomes of Two Strains of Taenia crassiceps the Animal Model for the Study of Human Cysticercosis.</title>
        <authorList>
            <person name="Bobes R.J."/>
            <person name="Estrada K."/>
            <person name="Rios-Valencia D.G."/>
            <person name="Calderon-Gallegos A."/>
            <person name="de la Torre P."/>
            <person name="Carrero J.C."/>
            <person name="Sanchez-Flores A."/>
            <person name="Laclette J.P."/>
        </authorList>
    </citation>
    <scope>NUCLEOTIDE SEQUENCE [LARGE SCALE GENOMIC DNA]</scope>
    <source>
        <strain evidence="8">WFUcys</strain>
    </source>
</reference>
<dbReference type="Proteomes" id="UP001651158">
    <property type="component" value="Unassembled WGS sequence"/>
</dbReference>
<proteinExistence type="predicted"/>
<feature type="compositionally biased region" description="Acidic residues" evidence="5">
    <location>
        <begin position="799"/>
        <end position="812"/>
    </location>
</feature>
<evidence type="ECO:0000256" key="2">
    <source>
        <dbReference type="ARBA" id="ARBA00022692"/>
    </source>
</evidence>
<evidence type="ECO:0000256" key="3">
    <source>
        <dbReference type="ARBA" id="ARBA00022989"/>
    </source>
</evidence>
<keyword evidence="2 6" id="KW-0812">Transmembrane</keyword>
<evidence type="ECO:0000256" key="1">
    <source>
        <dbReference type="ARBA" id="ARBA00004167"/>
    </source>
</evidence>